<evidence type="ECO:0000256" key="3">
    <source>
        <dbReference type="ARBA" id="ARBA00022691"/>
    </source>
</evidence>
<dbReference type="GO" id="GO:0032259">
    <property type="term" value="P:methylation"/>
    <property type="evidence" value="ECO:0007669"/>
    <property type="project" value="UniProtKB-KW"/>
</dbReference>
<dbReference type="PANTHER" id="PTHR43712:SF2">
    <property type="entry name" value="O-METHYLTRANSFERASE CICE"/>
    <property type="match status" value="1"/>
</dbReference>
<evidence type="ECO:0000313" key="8">
    <source>
        <dbReference type="Proteomes" id="UP001138757"/>
    </source>
</evidence>
<dbReference type="Pfam" id="PF08100">
    <property type="entry name" value="Dimerisation"/>
    <property type="match status" value="1"/>
</dbReference>
<dbReference type="InterPro" id="IPR036388">
    <property type="entry name" value="WH-like_DNA-bd_sf"/>
</dbReference>
<dbReference type="InterPro" id="IPR012967">
    <property type="entry name" value="COMT_dimerisation"/>
</dbReference>
<dbReference type="Pfam" id="PF00891">
    <property type="entry name" value="Methyltransf_2"/>
    <property type="match status" value="1"/>
</dbReference>
<dbReference type="InterPro" id="IPR016461">
    <property type="entry name" value="COMT-like"/>
</dbReference>
<dbReference type="GO" id="GO:0008171">
    <property type="term" value="F:O-methyltransferase activity"/>
    <property type="evidence" value="ECO:0007669"/>
    <property type="project" value="InterPro"/>
</dbReference>
<evidence type="ECO:0000259" key="6">
    <source>
        <dbReference type="Pfam" id="PF08100"/>
    </source>
</evidence>
<evidence type="ECO:0000256" key="4">
    <source>
        <dbReference type="PIRSR" id="PIRSR005739-1"/>
    </source>
</evidence>
<organism evidence="7 8">
    <name type="scientific">Sphingobium nicotianae</name>
    <dbReference type="NCBI Taxonomy" id="2782607"/>
    <lineage>
        <taxon>Bacteria</taxon>
        <taxon>Pseudomonadati</taxon>
        <taxon>Pseudomonadota</taxon>
        <taxon>Alphaproteobacteria</taxon>
        <taxon>Sphingomonadales</taxon>
        <taxon>Sphingomonadaceae</taxon>
        <taxon>Sphingobium</taxon>
    </lineage>
</organism>
<dbReference type="AlphaFoldDB" id="A0A9X1D9D2"/>
<feature type="domain" description="O-methyltransferase C-terminal" evidence="5">
    <location>
        <begin position="126"/>
        <end position="314"/>
    </location>
</feature>
<dbReference type="SUPFAM" id="SSF46785">
    <property type="entry name" value="Winged helix' DNA-binding domain"/>
    <property type="match status" value="1"/>
</dbReference>
<evidence type="ECO:0000256" key="2">
    <source>
        <dbReference type="ARBA" id="ARBA00022679"/>
    </source>
</evidence>
<keyword evidence="3" id="KW-0949">S-adenosyl-L-methionine</keyword>
<keyword evidence="2" id="KW-0808">Transferase</keyword>
<dbReference type="Proteomes" id="UP001138757">
    <property type="component" value="Unassembled WGS sequence"/>
</dbReference>
<dbReference type="InterPro" id="IPR001077">
    <property type="entry name" value="COMT_C"/>
</dbReference>
<evidence type="ECO:0000259" key="5">
    <source>
        <dbReference type="Pfam" id="PF00891"/>
    </source>
</evidence>
<name>A0A9X1D9D2_9SPHN</name>
<gene>
    <name evidence="7" type="ORF">KK488_01795</name>
</gene>
<keyword evidence="1" id="KW-0489">Methyltransferase</keyword>
<dbReference type="InterPro" id="IPR036390">
    <property type="entry name" value="WH_DNA-bd_sf"/>
</dbReference>
<dbReference type="GO" id="GO:0046983">
    <property type="term" value="F:protein dimerization activity"/>
    <property type="evidence" value="ECO:0007669"/>
    <property type="project" value="InterPro"/>
</dbReference>
<dbReference type="RefSeq" id="WP_214621406.1">
    <property type="nucleotide sequence ID" value="NZ_JAHGAW010000001.1"/>
</dbReference>
<dbReference type="EMBL" id="JAHGAW010000001">
    <property type="protein sequence ID" value="MBT2185673.1"/>
    <property type="molecule type" value="Genomic_DNA"/>
</dbReference>
<dbReference type="PROSITE" id="PS51683">
    <property type="entry name" value="SAM_OMT_II"/>
    <property type="match status" value="1"/>
</dbReference>
<sequence>MAAAVSERDQVIGMITGAWKTQVIGEGVKLGLFERIGDGTTSADALAQATGANPDGVMRLLRGLATLGLLRHEPGNRFTLTSLGQYLRRDAADSLNGMTGHWSDRMWYSFAGIGESIRTGEASAPSGIDHFAQQQADVASADVFNRAMAEGSLRVGRALAQVYDFSDCRTLMDAGGGYGALLVGPLEANPQLKGQVYDLPTLSGVALRYLDEQGVGGRVDYLGGSFFESVPAGADCIMLKFILHDWNDANSLTILRNCAKVIGDGRILVIERIVPETVSEVDQDVIRGDLTMLTVGGKERTEAEYHALLSEAGLTITKIVEIDAAYSAIEARVG</sequence>
<evidence type="ECO:0000313" key="7">
    <source>
        <dbReference type="EMBL" id="MBT2185673.1"/>
    </source>
</evidence>
<feature type="active site" description="Proton acceptor" evidence="4">
    <location>
        <position position="244"/>
    </location>
</feature>
<proteinExistence type="predicted"/>
<dbReference type="InterPro" id="IPR029063">
    <property type="entry name" value="SAM-dependent_MTases_sf"/>
</dbReference>
<reference evidence="7" key="1">
    <citation type="submission" date="2021-05" db="EMBL/GenBank/DDBJ databases">
        <title>Genome of Sphingobium sp. strain.</title>
        <authorList>
            <person name="Fan R."/>
        </authorList>
    </citation>
    <scope>NUCLEOTIDE SEQUENCE</scope>
    <source>
        <strain evidence="7">H33</strain>
    </source>
</reference>
<protein>
    <recommendedName>
        <fullName evidence="9">Methyltransferase</fullName>
    </recommendedName>
</protein>
<dbReference type="Gene3D" id="3.40.50.150">
    <property type="entry name" value="Vaccinia Virus protein VP39"/>
    <property type="match status" value="1"/>
</dbReference>
<evidence type="ECO:0000256" key="1">
    <source>
        <dbReference type="ARBA" id="ARBA00022603"/>
    </source>
</evidence>
<dbReference type="Gene3D" id="1.10.10.10">
    <property type="entry name" value="Winged helix-like DNA-binding domain superfamily/Winged helix DNA-binding domain"/>
    <property type="match status" value="1"/>
</dbReference>
<dbReference type="SUPFAM" id="SSF53335">
    <property type="entry name" value="S-adenosyl-L-methionine-dependent methyltransferases"/>
    <property type="match status" value="1"/>
</dbReference>
<comment type="caution">
    <text evidence="7">The sequence shown here is derived from an EMBL/GenBank/DDBJ whole genome shotgun (WGS) entry which is preliminary data.</text>
</comment>
<feature type="domain" description="O-methyltransferase dimerisation" evidence="6">
    <location>
        <begin position="15"/>
        <end position="87"/>
    </location>
</feature>
<evidence type="ECO:0008006" key="9">
    <source>
        <dbReference type="Google" id="ProtNLM"/>
    </source>
</evidence>
<dbReference type="PANTHER" id="PTHR43712">
    <property type="entry name" value="PUTATIVE (AFU_ORTHOLOGUE AFUA_4G14580)-RELATED"/>
    <property type="match status" value="1"/>
</dbReference>
<dbReference type="PIRSF" id="PIRSF005739">
    <property type="entry name" value="O-mtase"/>
    <property type="match status" value="1"/>
</dbReference>
<accession>A0A9X1D9D2</accession>
<dbReference type="Gene3D" id="1.10.287.1350">
    <property type="match status" value="1"/>
</dbReference>
<keyword evidence="8" id="KW-1185">Reference proteome</keyword>